<dbReference type="Proteomes" id="UP000261082">
    <property type="component" value="Unassembled WGS sequence"/>
</dbReference>
<sequence>MTNHELTFSKIKELLENHFPDRISEFEDGTHLVLNSENEEESSIWIELDEGGMLTVGYGIAHKHFYPKIDNLNEGFNEFLRFLICKKRRIDYFKGKFPFKNEYEFENENGTWENYGTSLTWAFPFWKKTIKKTTNQNGFIDFTEIESEIEKIKSTMHNTV</sequence>
<comment type="caution">
    <text evidence="1">The sequence shown here is derived from an EMBL/GenBank/DDBJ whole genome shotgun (WGS) entry which is preliminary data.</text>
</comment>
<name>A0A3E1Q8G2_9FLAO</name>
<evidence type="ECO:0000313" key="1">
    <source>
        <dbReference type="EMBL" id="RFN58410.1"/>
    </source>
</evidence>
<reference evidence="1 2" key="1">
    <citation type="journal article" date="2007" name="Int. J. Syst. Evol. Microbiol.">
        <title>Marixanthomonas ophiurae gen. nov., sp. nov., a marine bacterium of the family Flavobacteriaceae isolated from a deep-sea brittle star.</title>
        <authorList>
            <person name="Romanenko L.A."/>
            <person name="Uchino M."/>
            <person name="Frolova G.M."/>
            <person name="Mikhailov V.V."/>
        </authorList>
    </citation>
    <scope>NUCLEOTIDE SEQUENCE [LARGE SCALE GENOMIC DNA]</scope>
    <source>
        <strain evidence="1 2">KMM 3046</strain>
    </source>
</reference>
<proteinExistence type="predicted"/>
<dbReference type="EMBL" id="QVID01000002">
    <property type="protein sequence ID" value="RFN58410.1"/>
    <property type="molecule type" value="Genomic_DNA"/>
</dbReference>
<keyword evidence="2" id="KW-1185">Reference proteome</keyword>
<dbReference type="AlphaFoldDB" id="A0A3E1Q8G2"/>
<gene>
    <name evidence="1" type="ORF">DZ858_14415</name>
</gene>
<protein>
    <submittedName>
        <fullName evidence="1">Uncharacterized protein</fullName>
    </submittedName>
</protein>
<dbReference type="OrthoDB" id="979480at2"/>
<dbReference type="RefSeq" id="WP_117160357.1">
    <property type="nucleotide sequence ID" value="NZ_QVID01000002.1"/>
</dbReference>
<accession>A0A3E1Q8G2</accession>
<organism evidence="1 2">
    <name type="scientific">Marixanthomonas ophiurae</name>
    <dbReference type="NCBI Taxonomy" id="387659"/>
    <lineage>
        <taxon>Bacteria</taxon>
        <taxon>Pseudomonadati</taxon>
        <taxon>Bacteroidota</taxon>
        <taxon>Flavobacteriia</taxon>
        <taxon>Flavobacteriales</taxon>
        <taxon>Flavobacteriaceae</taxon>
        <taxon>Marixanthomonas</taxon>
    </lineage>
</organism>
<evidence type="ECO:0000313" key="2">
    <source>
        <dbReference type="Proteomes" id="UP000261082"/>
    </source>
</evidence>